<dbReference type="InterPro" id="IPR015867">
    <property type="entry name" value="N-reg_PII/ATP_PRibTrfase_C"/>
</dbReference>
<dbReference type="GO" id="GO:0010038">
    <property type="term" value="P:response to metal ion"/>
    <property type="evidence" value="ECO:0007669"/>
    <property type="project" value="InterPro"/>
</dbReference>
<protein>
    <submittedName>
        <fullName evidence="1">Divalent cation tolerance protein CutA</fullName>
    </submittedName>
</protein>
<organism evidence="1 4">
    <name type="scientific">Enterocloster aldenensis</name>
    <dbReference type="NCBI Taxonomy" id="358742"/>
    <lineage>
        <taxon>Bacteria</taxon>
        <taxon>Bacillati</taxon>
        <taxon>Bacillota</taxon>
        <taxon>Clostridia</taxon>
        <taxon>Lachnospirales</taxon>
        <taxon>Lachnospiraceae</taxon>
        <taxon>Enterocloster</taxon>
    </lineage>
</organism>
<evidence type="ECO:0000313" key="4">
    <source>
        <dbReference type="Proteomes" id="UP001299608"/>
    </source>
</evidence>
<sequence>MEAFANCKLEIFIPASHLSALQKALQAVDAGHIGQYDSCMSYSPVTGCWRPLQGSTPYIGHMGEVSTEPEIKAEVTCQTEKVKETLRAIKEVHPYEEPVIHVIPLYMTGLDG</sequence>
<dbReference type="EMBL" id="JAAITT010000036">
    <property type="protein sequence ID" value="NSJ51212.1"/>
    <property type="molecule type" value="Genomic_DNA"/>
</dbReference>
<name>A0AAW5BWP8_9FIRM</name>
<dbReference type="Pfam" id="PF03091">
    <property type="entry name" value="CutA1"/>
    <property type="match status" value="1"/>
</dbReference>
<evidence type="ECO:0000313" key="2">
    <source>
        <dbReference type="EMBL" id="NSJ51212.1"/>
    </source>
</evidence>
<dbReference type="InterPro" id="IPR004323">
    <property type="entry name" value="Ion_tolerance_CutA"/>
</dbReference>
<keyword evidence="3" id="KW-1185">Reference proteome</keyword>
<evidence type="ECO:0000313" key="1">
    <source>
        <dbReference type="EMBL" id="MCG4748423.1"/>
    </source>
</evidence>
<dbReference type="PANTHER" id="PTHR41774">
    <property type="match status" value="1"/>
</dbReference>
<reference evidence="1" key="3">
    <citation type="submission" date="2022-01" db="EMBL/GenBank/DDBJ databases">
        <title>Collection of gut derived symbiotic bacterial strains cultured from healthy donors.</title>
        <authorList>
            <person name="Lin H."/>
            <person name="Kohout C."/>
            <person name="Waligurski E."/>
            <person name="Pamer E.G."/>
        </authorList>
    </citation>
    <scope>NUCLEOTIDE SEQUENCE</scope>
    <source>
        <strain evidence="1">DFI.6.55</strain>
    </source>
</reference>
<gene>
    <name evidence="1" type="primary">cutA</name>
    <name evidence="2" type="ORF">G5B36_21235</name>
    <name evidence="1" type="ORF">L0N08_23670</name>
</gene>
<dbReference type="GeneID" id="97205429"/>
<dbReference type="SUPFAM" id="SSF102705">
    <property type="entry name" value="NIF3 (NGG1p interacting factor 3)-like"/>
    <property type="match status" value="1"/>
</dbReference>
<reference evidence="2" key="2">
    <citation type="submission" date="2020-02" db="EMBL/GenBank/DDBJ databases">
        <authorList>
            <person name="Littmann E."/>
            <person name="Sorbara M."/>
        </authorList>
    </citation>
    <scope>NUCLEOTIDE SEQUENCE</scope>
    <source>
        <strain evidence="2">MSK.1.17</strain>
    </source>
</reference>
<dbReference type="Proteomes" id="UP000669239">
    <property type="component" value="Unassembled WGS sequence"/>
</dbReference>
<accession>A0AAW5BWP8</accession>
<comment type="caution">
    <text evidence="1">The sequence shown here is derived from an EMBL/GenBank/DDBJ whole genome shotgun (WGS) entry which is preliminary data.</text>
</comment>
<dbReference type="Gene3D" id="3.30.70.120">
    <property type="match status" value="1"/>
</dbReference>
<evidence type="ECO:0000313" key="3">
    <source>
        <dbReference type="Proteomes" id="UP000669239"/>
    </source>
</evidence>
<dbReference type="RefSeq" id="WP_117561113.1">
    <property type="nucleotide sequence ID" value="NZ_BAABZL010000001.1"/>
</dbReference>
<dbReference type="InterPro" id="IPR036069">
    <property type="entry name" value="DUF34/NIF3_sf"/>
</dbReference>
<dbReference type="PANTHER" id="PTHR41774:SF1">
    <property type="entry name" value="NGG1P INTERACTING FACTOR NIF3"/>
    <property type="match status" value="1"/>
</dbReference>
<proteinExistence type="predicted"/>
<dbReference type="EMBL" id="JAKNGE010000037">
    <property type="protein sequence ID" value="MCG4748423.1"/>
    <property type="molecule type" value="Genomic_DNA"/>
</dbReference>
<reference evidence="2 3" key="1">
    <citation type="journal article" date="2020" name="Cell Host Microbe">
        <title>Functional and Genomic Variation between Human-Derived Isolates of Lachnospiraceae Reveals Inter- and Intra-Species Diversity.</title>
        <authorList>
            <person name="Sorbara M.T."/>
            <person name="Littmann E.R."/>
            <person name="Fontana E."/>
            <person name="Moody T.U."/>
            <person name="Kohout C.E."/>
            <person name="Gjonbalaj M."/>
            <person name="Eaton V."/>
            <person name="Seok R."/>
            <person name="Leiner I.M."/>
            <person name="Pamer E.G."/>
        </authorList>
    </citation>
    <scope>NUCLEOTIDE SEQUENCE [LARGE SCALE GENOMIC DNA]</scope>
    <source>
        <strain evidence="2 3">MSK.1.17</strain>
    </source>
</reference>
<dbReference type="AlphaFoldDB" id="A0AAW5BWP8"/>
<dbReference type="Proteomes" id="UP001299608">
    <property type="component" value="Unassembled WGS sequence"/>
</dbReference>